<keyword evidence="5" id="KW-1185">Reference proteome</keyword>
<feature type="compositionally biased region" description="Basic and acidic residues" evidence="2">
    <location>
        <begin position="517"/>
        <end position="545"/>
    </location>
</feature>
<evidence type="ECO:0000259" key="3">
    <source>
        <dbReference type="PROSITE" id="PS51841"/>
    </source>
</evidence>
<dbReference type="PROSITE" id="PS51841">
    <property type="entry name" value="LTD"/>
    <property type="match status" value="1"/>
</dbReference>
<dbReference type="Gene3D" id="2.60.40.1260">
    <property type="entry name" value="Lamin Tail domain"/>
    <property type="match status" value="1"/>
</dbReference>
<feature type="domain" description="LTD" evidence="3">
    <location>
        <begin position="371"/>
        <end position="489"/>
    </location>
</feature>
<feature type="compositionally biased region" description="Low complexity" evidence="2">
    <location>
        <begin position="293"/>
        <end position="304"/>
    </location>
</feature>
<dbReference type="GO" id="GO:0005737">
    <property type="term" value="C:cytoplasm"/>
    <property type="evidence" value="ECO:0007669"/>
    <property type="project" value="TreeGrafter"/>
</dbReference>
<dbReference type="Pfam" id="PF00932">
    <property type="entry name" value="LTD"/>
    <property type="match status" value="1"/>
</dbReference>
<dbReference type="PANTHER" id="PTHR47012:SF3">
    <property type="entry name" value="LAMIN TAIL DOMAIN CONTAINING 1"/>
    <property type="match status" value="1"/>
</dbReference>
<keyword evidence="1" id="KW-0175">Coiled coil</keyword>
<reference evidence="4" key="1">
    <citation type="journal article" date="2021" name="Cell">
        <title>Tracing the genetic footprints of vertebrate landing in non-teleost ray-finned fishes.</title>
        <authorList>
            <person name="Bi X."/>
            <person name="Wang K."/>
            <person name="Yang L."/>
            <person name="Pan H."/>
            <person name="Jiang H."/>
            <person name="Wei Q."/>
            <person name="Fang M."/>
            <person name="Yu H."/>
            <person name="Zhu C."/>
            <person name="Cai Y."/>
            <person name="He Y."/>
            <person name="Gan X."/>
            <person name="Zeng H."/>
            <person name="Yu D."/>
            <person name="Zhu Y."/>
            <person name="Jiang H."/>
            <person name="Qiu Q."/>
            <person name="Yang H."/>
            <person name="Zhang Y.E."/>
            <person name="Wang W."/>
            <person name="Zhu M."/>
            <person name="He S."/>
            <person name="Zhang G."/>
        </authorList>
    </citation>
    <scope>NUCLEOTIDE SEQUENCE</scope>
    <source>
        <strain evidence="4">Allg_001</strain>
    </source>
</reference>
<feature type="compositionally biased region" description="Low complexity" evidence="2">
    <location>
        <begin position="623"/>
        <end position="633"/>
    </location>
</feature>
<sequence>FGPCLLLTQIRRLEEKILATQNMSVAQIQSLLGKLQVQGVGAEEKNDEVALDFKQRVKELNSLLFAKELEMRTLRLLLAQKDKEIEIRNALTHPSRTEVDREECLLLLQEAQERYEEEHYRRLQLEEDLQHLRLILEEQKSLSQPSVPSYLAKDEQMHGDRAAGEELGLLERAEELRSETATLESTLASEEASNRELIESLRQQRLRDQWRIRALEARLQEMQDLLLAKEKHRSDSLEGESPLKTVQDEGEDLNPAEDHNWTVGGEPLDGLSPAAGHSLSSSKVTALRSLTSAPAGRPATATGAHSSKLRRETGEFSESQNPRRPLSVPPFLDGHSAVLGQGRDYFSCLFKKEAAPSGASVEENRPSSAQECSIGNSSATGYIQIAEVHPNGLFVRLVNSSQKQEEDIGGFLLQQNVGGHPVTVFRFPHRTRLKAAASITVWAAASKVSHKPPEDFLWKEQHRFGTGPECTTILCKPNGQAVAWYTPVRWSAKSPQAWQGRGFDSEGQSRSPSAVRCEQENPSEDRLEKEEQGRPSQELRAERAESQGPYSNKREEEPHSLLKRQKEAAMSLSPTRSPWTQSPSSSTHPDWTEVVRPGSRGQNRRLCRPAWSQSATGSDADWSSSSRRGPGSSVLLDRGSRGPTRSAGGRLNTLRFHLPGSFCSPGWQHSAGLQLLQSAHNLSFQPPLPRPPPVASW</sequence>
<evidence type="ECO:0000256" key="1">
    <source>
        <dbReference type="SAM" id="Coils"/>
    </source>
</evidence>
<feature type="region of interest" description="Disordered" evidence="2">
    <location>
        <begin position="231"/>
        <end position="329"/>
    </location>
</feature>
<feature type="compositionally biased region" description="Polar residues" evidence="2">
    <location>
        <begin position="278"/>
        <end position="292"/>
    </location>
</feature>
<feature type="compositionally biased region" description="Basic and acidic residues" evidence="2">
    <location>
        <begin position="552"/>
        <end position="567"/>
    </location>
</feature>
<evidence type="ECO:0000256" key="2">
    <source>
        <dbReference type="SAM" id="MobiDB-lite"/>
    </source>
</evidence>
<feature type="compositionally biased region" description="Polar residues" evidence="2">
    <location>
        <begin position="572"/>
        <end position="589"/>
    </location>
</feature>
<dbReference type="SUPFAM" id="SSF74853">
    <property type="entry name" value="Lamin A/C globular tail domain"/>
    <property type="match status" value="1"/>
</dbReference>
<dbReference type="InterPro" id="IPR001322">
    <property type="entry name" value="Lamin_tail_dom"/>
</dbReference>
<dbReference type="InterPro" id="IPR042840">
    <property type="entry name" value="LMNTD1"/>
</dbReference>
<dbReference type="EMBL" id="JAAWVO010035694">
    <property type="protein sequence ID" value="MBN3317523.1"/>
    <property type="molecule type" value="Genomic_DNA"/>
</dbReference>
<dbReference type="GO" id="GO:0005635">
    <property type="term" value="C:nuclear envelope"/>
    <property type="evidence" value="ECO:0007669"/>
    <property type="project" value="TreeGrafter"/>
</dbReference>
<protein>
    <submittedName>
        <fullName evidence="4">LMTD1 protein</fullName>
    </submittedName>
</protein>
<comment type="caution">
    <text evidence="4">The sequence shown here is derived from an EMBL/GenBank/DDBJ whole genome shotgun (WGS) entry which is preliminary data.</text>
</comment>
<feature type="region of interest" description="Disordered" evidence="2">
    <location>
        <begin position="496"/>
        <end position="652"/>
    </location>
</feature>
<dbReference type="InterPro" id="IPR036415">
    <property type="entry name" value="Lamin_tail_dom_sf"/>
</dbReference>
<dbReference type="AlphaFoldDB" id="A0A8J7TBU4"/>
<feature type="non-terminal residue" evidence="4">
    <location>
        <position position="697"/>
    </location>
</feature>
<name>A0A8J7TBU4_ATRSP</name>
<dbReference type="Proteomes" id="UP000736164">
    <property type="component" value="Unassembled WGS sequence"/>
</dbReference>
<dbReference type="PANTHER" id="PTHR47012">
    <property type="entry name" value="LAMIN TAIL DOMAIN-CONTAINING PROTEIN 1"/>
    <property type="match status" value="1"/>
</dbReference>
<gene>
    <name evidence="4" type="primary">Lmntd1_1</name>
    <name evidence="4" type="ORF">GTO95_0011046</name>
</gene>
<evidence type="ECO:0000313" key="4">
    <source>
        <dbReference type="EMBL" id="MBN3317523.1"/>
    </source>
</evidence>
<proteinExistence type="predicted"/>
<organism evidence="4 5">
    <name type="scientific">Atractosteus spatula</name>
    <name type="common">Alligator gar</name>
    <name type="synonym">Lepisosteus spatula</name>
    <dbReference type="NCBI Taxonomy" id="7917"/>
    <lineage>
        <taxon>Eukaryota</taxon>
        <taxon>Metazoa</taxon>
        <taxon>Chordata</taxon>
        <taxon>Craniata</taxon>
        <taxon>Vertebrata</taxon>
        <taxon>Euteleostomi</taxon>
        <taxon>Actinopterygii</taxon>
        <taxon>Neopterygii</taxon>
        <taxon>Holostei</taxon>
        <taxon>Semionotiformes</taxon>
        <taxon>Lepisosteidae</taxon>
        <taxon>Atractosteus</taxon>
    </lineage>
</organism>
<evidence type="ECO:0000313" key="5">
    <source>
        <dbReference type="Proteomes" id="UP000736164"/>
    </source>
</evidence>
<accession>A0A8J7TBU4</accession>
<feature type="non-terminal residue" evidence="4">
    <location>
        <position position="1"/>
    </location>
</feature>
<feature type="coiled-coil region" evidence="1">
    <location>
        <begin position="108"/>
        <end position="142"/>
    </location>
</feature>